<comment type="caution">
    <text evidence="5">The sequence shown here is derived from an EMBL/GenBank/DDBJ whole genome shotgun (WGS) entry which is preliminary data.</text>
</comment>
<evidence type="ECO:0000256" key="1">
    <source>
        <dbReference type="ARBA" id="ARBA00001946"/>
    </source>
</evidence>
<accession>A0A5C8P452</accession>
<dbReference type="GO" id="GO:0005829">
    <property type="term" value="C:cytosol"/>
    <property type="evidence" value="ECO:0007669"/>
    <property type="project" value="TreeGrafter"/>
</dbReference>
<dbReference type="Proteomes" id="UP000321574">
    <property type="component" value="Unassembled WGS sequence"/>
</dbReference>
<comment type="cofactor">
    <cofactor evidence="1">
        <name>Mg(2+)</name>
        <dbReference type="ChEBI" id="CHEBI:18420"/>
    </cofactor>
</comment>
<dbReference type="RefSeq" id="WP_147665650.1">
    <property type="nucleotide sequence ID" value="NZ_VDUW01000001.1"/>
</dbReference>
<dbReference type="Gene3D" id="3.90.79.10">
    <property type="entry name" value="Nucleoside Triphosphate Pyrophosphohydrolase"/>
    <property type="match status" value="1"/>
</dbReference>
<protein>
    <submittedName>
        <fullName evidence="5">NUDIX hydrolase</fullName>
    </submittedName>
</protein>
<dbReference type="OrthoDB" id="9806150at2"/>
<evidence type="ECO:0000313" key="6">
    <source>
        <dbReference type="Proteomes" id="UP000321574"/>
    </source>
</evidence>
<proteinExistence type="inferred from homology"/>
<evidence type="ECO:0000256" key="2">
    <source>
        <dbReference type="ARBA" id="ARBA00022801"/>
    </source>
</evidence>
<dbReference type="PROSITE" id="PS00893">
    <property type="entry name" value="NUDIX_BOX"/>
    <property type="match status" value="1"/>
</dbReference>
<organism evidence="5 6">
    <name type="scientific">Cerasibacillus terrae</name>
    <dbReference type="NCBI Taxonomy" id="2498845"/>
    <lineage>
        <taxon>Bacteria</taxon>
        <taxon>Bacillati</taxon>
        <taxon>Bacillota</taxon>
        <taxon>Bacilli</taxon>
        <taxon>Bacillales</taxon>
        <taxon>Bacillaceae</taxon>
        <taxon>Cerasibacillus</taxon>
    </lineage>
</organism>
<dbReference type="SUPFAM" id="SSF55811">
    <property type="entry name" value="Nudix"/>
    <property type="match status" value="1"/>
</dbReference>
<dbReference type="InterPro" id="IPR020084">
    <property type="entry name" value="NUDIX_hydrolase_CS"/>
</dbReference>
<sequence>MQSFFEKTTKTKPIFKGKVVQLQVDDVELPNGEMAKREIIRHPGAVAVIPVTKEGKIVFVKQYRKPLEKVLIEIPAGKLESGEAPEKTAVRELEEETGFTTNDLTFVTSFYTSPGFADELMYIYLTTELEALEQPPAGDEDEFIELIELTLEEAKQYVKENKIHDAKTNFAILYLEMLECVK</sequence>
<evidence type="ECO:0000313" key="5">
    <source>
        <dbReference type="EMBL" id="TXL67913.1"/>
    </source>
</evidence>
<dbReference type="EMBL" id="VDUW01000001">
    <property type="protein sequence ID" value="TXL67913.1"/>
    <property type="molecule type" value="Genomic_DNA"/>
</dbReference>
<dbReference type="AlphaFoldDB" id="A0A5C8P452"/>
<dbReference type="InterPro" id="IPR015797">
    <property type="entry name" value="NUDIX_hydrolase-like_dom_sf"/>
</dbReference>
<dbReference type="FunFam" id="3.90.79.10:FF:000024">
    <property type="entry name" value="ADP-ribose pyrophosphatase"/>
    <property type="match status" value="1"/>
</dbReference>
<dbReference type="InterPro" id="IPR000086">
    <property type="entry name" value="NUDIX_hydrolase_dom"/>
</dbReference>
<reference evidence="5 6" key="1">
    <citation type="submission" date="2019-06" db="EMBL/GenBank/DDBJ databases">
        <title>Cerasibacillus sp. nov., isolated from maize field.</title>
        <authorList>
            <person name="Lin S.-Y."/>
            <person name="Tsai C.-F."/>
            <person name="Young C.-C."/>
        </authorList>
    </citation>
    <scope>NUCLEOTIDE SEQUENCE [LARGE SCALE GENOMIC DNA]</scope>
    <source>
        <strain evidence="5 6">CC-CFT480</strain>
    </source>
</reference>
<evidence type="ECO:0000256" key="3">
    <source>
        <dbReference type="RuleBase" id="RU003476"/>
    </source>
</evidence>
<dbReference type="GO" id="GO:0019693">
    <property type="term" value="P:ribose phosphate metabolic process"/>
    <property type="evidence" value="ECO:0007669"/>
    <property type="project" value="TreeGrafter"/>
</dbReference>
<dbReference type="PANTHER" id="PTHR11839">
    <property type="entry name" value="UDP/ADP-SUGAR PYROPHOSPHATASE"/>
    <property type="match status" value="1"/>
</dbReference>
<dbReference type="InterPro" id="IPR020476">
    <property type="entry name" value="Nudix_hydrolase"/>
</dbReference>
<name>A0A5C8P452_9BACI</name>
<dbReference type="PROSITE" id="PS51462">
    <property type="entry name" value="NUDIX"/>
    <property type="match status" value="1"/>
</dbReference>
<dbReference type="CDD" id="cd03424">
    <property type="entry name" value="NUDIX_ADPRase_Nudt5_UGPPase_Nudt14"/>
    <property type="match status" value="1"/>
</dbReference>
<dbReference type="GO" id="GO:0006753">
    <property type="term" value="P:nucleoside phosphate metabolic process"/>
    <property type="evidence" value="ECO:0007669"/>
    <property type="project" value="TreeGrafter"/>
</dbReference>
<dbReference type="GO" id="GO:0016462">
    <property type="term" value="F:pyrophosphatase activity"/>
    <property type="evidence" value="ECO:0007669"/>
    <property type="project" value="UniProtKB-ARBA"/>
</dbReference>
<feature type="domain" description="Nudix hydrolase" evidence="4">
    <location>
        <begin position="40"/>
        <end position="171"/>
    </location>
</feature>
<dbReference type="PRINTS" id="PR00502">
    <property type="entry name" value="NUDIXFAMILY"/>
</dbReference>
<dbReference type="PANTHER" id="PTHR11839:SF18">
    <property type="entry name" value="NUDIX HYDROLASE DOMAIN-CONTAINING PROTEIN"/>
    <property type="match status" value="1"/>
</dbReference>
<gene>
    <name evidence="5" type="ORF">FHP05_02505</name>
</gene>
<keyword evidence="2 3" id="KW-0378">Hydrolase</keyword>
<comment type="similarity">
    <text evidence="3">Belongs to the Nudix hydrolase family.</text>
</comment>
<keyword evidence="6" id="KW-1185">Reference proteome</keyword>
<dbReference type="Pfam" id="PF00293">
    <property type="entry name" value="NUDIX"/>
    <property type="match status" value="1"/>
</dbReference>
<evidence type="ECO:0000259" key="4">
    <source>
        <dbReference type="PROSITE" id="PS51462"/>
    </source>
</evidence>